<accession>A0A8K0IEJ8</accession>
<feature type="compositionally biased region" description="Polar residues" evidence="1">
    <location>
        <begin position="538"/>
        <end position="553"/>
    </location>
</feature>
<evidence type="ECO:0008006" key="4">
    <source>
        <dbReference type="Google" id="ProtNLM"/>
    </source>
</evidence>
<feature type="region of interest" description="Disordered" evidence="1">
    <location>
        <begin position="364"/>
        <end position="391"/>
    </location>
</feature>
<evidence type="ECO:0000256" key="1">
    <source>
        <dbReference type="SAM" id="MobiDB-lite"/>
    </source>
</evidence>
<feature type="region of interest" description="Disordered" evidence="1">
    <location>
        <begin position="708"/>
        <end position="735"/>
    </location>
</feature>
<dbReference type="InterPro" id="IPR035441">
    <property type="entry name" value="TFIIS/LEDGF_dom_sf"/>
</dbReference>
<organism evidence="2 3">
    <name type="scientific">Cocos nucifera</name>
    <name type="common">Coconut palm</name>
    <dbReference type="NCBI Taxonomy" id="13894"/>
    <lineage>
        <taxon>Eukaryota</taxon>
        <taxon>Viridiplantae</taxon>
        <taxon>Streptophyta</taxon>
        <taxon>Embryophyta</taxon>
        <taxon>Tracheophyta</taxon>
        <taxon>Spermatophyta</taxon>
        <taxon>Magnoliopsida</taxon>
        <taxon>Liliopsida</taxon>
        <taxon>Arecaceae</taxon>
        <taxon>Arecoideae</taxon>
        <taxon>Cocoseae</taxon>
        <taxon>Attaleinae</taxon>
        <taxon>Cocos</taxon>
    </lineage>
</organism>
<name>A0A8K0IEJ8_COCNU</name>
<dbReference type="AlphaFoldDB" id="A0A8K0IEJ8"/>
<feature type="region of interest" description="Disordered" evidence="1">
    <location>
        <begin position="514"/>
        <end position="570"/>
    </location>
</feature>
<dbReference type="SUPFAM" id="SSF47676">
    <property type="entry name" value="Conserved domain common to transcription factors TFIIS, elongin A, CRSP70"/>
    <property type="match status" value="1"/>
</dbReference>
<dbReference type="PANTHER" id="PTHR47292:SF1">
    <property type="entry name" value="TRANSCRIPTION ELONGATION FACTOR (TFIIS) FAMILY PROTEIN"/>
    <property type="match status" value="1"/>
</dbReference>
<gene>
    <name evidence="2" type="ORF">COCNU_07G002410</name>
</gene>
<evidence type="ECO:0000313" key="3">
    <source>
        <dbReference type="Proteomes" id="UP000797356"/>
    </source>
</evidence>
<keyword evidence="3" id="KW-1185">Reference proteome</keyword>
<evidence type="ECO:0000313" key="2">
    <source>
        <dbReference type="EMBL" id="KAG1354129.1"/>
    </source>
</evidence>
<dbReference type="Gene3D" id="1.20.930.10">
    <property type="entry name" value="Conserved domain common to transcription factors TFIIS, elongin A, CRSP70"/>
    <property type="match status" value="1"/>
</dbReference>
<comment type="caution">
    <text evidence="2">The sequence shown here is derived from an EMBL/GenBank/DDBJ whole genome shotgun (WGS) entry which is preliminary data.</text>
</comment>
<protein>
    <recommendedName>
        <fullName evidence="4">TFIIS N-terminal domain-containing protein</fullName>
    </recommendedName>
</protein>
<proteinExistence type="predicted"/>
<dbReference type="EMBL" id="CM017878">
    <property type="protein sequence ID" value="KAG1354129.1"/>
    <property type="molecule type" value="Genomic_DNA"/>
</dbReference>
<reference evidence="2" key="2">
    <citation type="submission" date="2019-07" db="EMBL/GenBank/DDBJ databases">
        <authorList>
            <person name="Yang Y."/>
            <person name="Bocs S."/>
            <person name="Baudouin L."/>
        </authorList>
    </citation>
    <scope>NUCLEOTIDE SEQUENCE</scope>
    <source>
        <tissue evidence="2">Spear leaf of Hainan Tall coconut</tissue>
    </source>
</reference>
<sequence length="1016" mass="109591">MTLEDFFTLNEMKNGVSTLPRVEELISAMERQKDCVMKNAGDGARQWSTVADTLAATENKACLNRFVELNGLLFLNQWLQEALKCGSNDGSSSAMEEVIHSLLGSLERLPVDKKNSTAYGIRATAEQLLAQKNPSIKERVRNLLDKWNDGMVNDVGQDMGNGGTCQDNQHKPSADANTIEDGCLPHPLDISSCNLGDEERNCMVDSAGAECHPSNFTKLSDSPQLDITNDVKISTPNQTMPTESQSSANANVAEISSPHSFHVSNSCQDNFSVAKGSVPAVGMASADICSSSVGRGKAADKQSEASKLKDVESVKEMEVEVAVNVTEVDQCKASQKESCSAPTSSGVSAPLSVQKMESTISCNFDHRESKTRVSKASEPQPANKGTDCRSPKYFSTTEELNSVAHVAMGSQDLHSSVCELSKIGGSGYSFRRKEAVGSDSGINEHCNEAKLKASEGVNLVIRSSSSKKVNLKVTGEMDRRSEMELECGAIDALEVARQVALEVEREVVDYREPFCSSSPEIDSGERAETCSPELVEGQQDQPTIEELNQNESPTGKDLSDGSSSPKDDNSEIVAQSGIDTERHEQDIKPELTAVAQEVDFKIGKNIWDFDLNEDVRTEDDHPINSTLNGQVNLSAPKAVVAASKGAPELPVSPFCFEGELGWRGSAATSAFRPAYPQRTPDAEMHLGPKNRTRLPEIDLNVAESEDNVAVDPASVKEVPHLSGFPSGESSMEISSRRVERLKLDLNRLGDEDTSPHPSSFWKLHHQNGDQSLSAASSSRHLSMKDFDLNDNPSVFDIGGYTNLNEPFSKASDMSGSSELDDPVVTIMGSRMTAEKDYGNQTQQSYLGNVPRLEPAVSARQMLPYAPMRPPAYRYAGLGTGLALPYPSAPYGPSSIPYMVDSRGAPVVPQIISSASAGLSGAPSAFPPFLTSVHSTPRTGSSQSGLDLNSAMTLMDSGNREAAGFRQLVMQGHNGLMEEQTRSAAQLASSGMTLKRKEPDCGMEPCTLGYKQVTLWR</sequence>
<dbReference type="Proteomes" id="UP000797356">
    <property type="component" value="Chromosome 7"/>
</dbReference>
<dbReference type="PANTHER" id="PTHR47292">
    <property type="entry name" value="TRANSCRIPTION ELONGATION FACTOR (TFIIS) FAMILY PROTEIN-RELATED"/>
    <property type="match status" value="1"/>
</dbReference>
<dbReference type="OrthoDB" id="1595674at2759"/>
<reference evidence="2" key="1">
    <citation type="journal article" date="2017" name="Gigascience">
        <title>The genome draft of coconut (Cocos nucifera).</title>
        <authorList>
            <person name="Xiao Y."/>
            <person name="Xu P."/>
            <person name="Fan H."/>
            <person name="Baudouin L."/>
            <person name="Xia W."/>
            <person name="Bocs S."/>
            <person name="Xu J."/>
            <person name="Li Q."/>
            <person name="Guo A."/>
            <person name="Zhou L."/>
            <person name="Li J."/>
            <person name="Wu Y."/>
            <person name="Ma Z."/>
            <person name="Armero A."/>
            <person name="Issali A.E."/>
            <person name="Liu N."/>
            <person name="Peng M."/>
            <person name="Yang Y."/>
        </authorList>
    </citation>
    <scope>NUCLEOTIDE SEQUENCE</scope>
    <source>
        <tissue evidence="2">Spear leaf of Hainan Tall coconut</tissue>
    </source>
</reference>